<name>A0A0N1HQK0_9EURO</name>
<accession>A0A0N1HQK0</accession>
<evidence type="ECO:0008006" key="3">
    <source>
        <dbReference type="Google" id="ProtNLM"/>
    </source>
</evidence>
<dbReference type="InterPro" id="IPR011333">
    <property type="entry name" value="SKP1/BTB/POZ_sf"/>
</dbReference>
<dbReference type="CDD" id="cd18186">
    <property type="entry name" value="BTB_POZ_ZBTB_KLHL-like"/>
    <property type="match status" value="1"/>
</dbReference>
<dbReference type="GeneID" id="28733016"/>
<dbReference type="RefSeq" id="XP_017997766.1">
    <property type="nucleotide sequence ID" value="XM_018141147.1"/>
</dbReference>
<keyword evidence="2" id="KW-1185">Reference proteome</keyword>
<evidence type="ECO:0000313" key="1">
    <source>
        <dbReference type="EMBL" id="KPI37803.1"/>
    </source>
</evidence>
<evidence type="ECO:0000313" key="2">
    <source>
        <dbReference type="Proteomes" id="UP000038010"/>
    </source>
</evidence>
<dbReference type="VEuPathDB" id="FungiDB:AB675_126"/>
<proteinExistence type="predicted"/>
<reference evidence="1 2" key="1">
    <citation type="submission" date="2015-06" db="EMBL/GenBank/DDBJ databases">
        <title>Draft genome of the ant-associated black yeast Phialophora attae CBS 131958.</title>
        <authorList>
            <person name="Moreno L.F."/>
            <person name="Stielow B.J."/>
            <person name="de Hoog S."/>
            <person name="Vicente V.A."/>
            <person name="Weiss V.A."/>
            <person name="de Vries M."/>
            <person name="Cruz L.M."/>
            <person name="Souza E.M."/>
        </authorList>
    </citation>
    <scope>NUCLEOTIDE SEQUENCE [LARGE SCALE GENOMIC DNA]</scope>
    <source>
        <strain evidence="1 2">CBS 131958</strain>
    </source>
</reference>
<dbReference type="Gene3D" id="3.30.710.10">
    <property type="entry name" value="Potassium Channel Kv1.1, Chain A"/>
    <property type="match status" value="1"/>
</dbReference>
<dbReference type="OrthoDB" id="6359816at2759"/>
<sequence>MASKPEDDKPTNALVTIWHDNPEQTSDQQARMRTRMQKRFLVQESGYFKAMLDSPFLEASSGIIQLHEDPARGLKLVLDALDTGPSAHQILRSSFVGNGLSDARRISDAEEMYIVADKYDMPSVRKLVVEEFLPQAFNNFCLSHPYSSMSRASLLSTHYSFLNKHFSAMGGYPSDLWPFYVTMVVDYQHTDPEVDLFSHLEDNPKMACYVAKQLSVRLVEMGNVVEELMPWVRRPSTEGSKQNANTRKSIYPEGARKDAYKDFVQVFDSKVSGSHQDG</sequence>
<comment type="caution">
    <text evidence="1">The sequence shown here is derived from an EMBL/GenBank/DDBJ whole genome shotgun (WGS) entry which is preliminary data.</text>
</comment>
<organism evidence="1 2">
    <name type="scientific">Cyphellophora attinorum</name>
    <dbReference type="NCBI Taxonomy" id="1664694"/>
    <lineage>
        <taxon>Eukaryota</taxon>
        <taxon>Fungi</taxon>
        <taxon>Dikarya</taxon>
        <taxon>Ascomycota</taxon>
        <taxon>Pezizomycotina</taxon>
        <taxon>Eurotiomycetes</taxon>
        <taxon>Chaetothyriomycetidae</taxon>
        <taxon>Chaetothyriales</taxon>
        <taxon>Cyphellophoraceae</taxon>
        <taxon>Cyphellophora</taxon>
    </lineage>
</organism>
<protein>
    <recommendedName>
        <fullName evidence="3">BTB domain-containing protein</fullName>
    </recommendedName>
</protein>
<gene>
    <name evidence="1" type="ORF">AB675_126</name>
</gene>
<dbReference type="EMBL" id="LFJN01000022">
    <property type="protein sequence ID" value="KPI37803.1"/>
    <property type="molecule type" value="Genomic_DNA"/>
</dbReference>
<dbReference type="SUPFAM" id="SSF54695">
    <property type="entry name" value="POZ domain"/>
    <property type="match status" value="1"/>
</dbReference>
<dbReference type="Proteomes" id="UP000038010">
    <property type="component" value="Unassembled WGS sequence"/>
</dbReference>
<dbReference type="AlphaFoldDB" id="A0A0N1HQK0"/>